<dbReference type="InterPro" id="IPR023296">
    <property type="entry name" value="Glyco_hydro_beta-prop_sf"/>
</dbReference>
<evidence type="ECO:0000313" key="5">
    <source>
        <dbReference type="Proteomes" id="UP000216133"/>
    </source>
</evidence>
<keyword evidence="1 4" id="KW-0378">Hydrolase</keyword>
<dbReference type="GO" id="GO:0016798">
    <property type="term" value="F:hydrolase activity, acting on glycosyl bonds"/>
    <property type="evidence" value="ECO:0007669"/>
    <property type="project" value="UniProtKB-KW"/>
</dbReference>
<evidence type="ECO:0000256" key="2">
    <source>
        <dbReference type="ARBA" id="ARBA00023295"/>
    </source>
</evidence>
<dbReference type="Gene3D" id="2.115.10.20">
    <property type="entry name" value="Glycosyl hydrolase domain, family 43"/>
    <property type="match status" value="1"/>
</dbReference>
<dbReference type="PANTHER" id="PTHR42812:SF12">
    <property type="entry name" value="BETA-XYLOSIDASE-RELATED"/>
    <property type="match status" value="1"/>
</dbReference>
<protein>
    <submittedName>
        <fullName evidence="4">Glycoside hydrolase</fullName>
    </submittedName>
</protein>
<reference evidence="4 5" key="1">
    <citation type="submission" date="2017-07" db="EMBL/GenBank/DDBJ databases">
        <title>Isolation and whole genome analysis of endospore-forming bacteria from heroin.</title>
        <authorList>
            <person name="Kalinowski J."/>
            <person name="Ahrens B."/>
            <person name="Al-Dilaimi A."/>
            <person name="Winkler A."/>
            <person name="Wibberg D."/>
            <person name="Schleenbecker U."/>
            <person name="Ruckert C."/>
            <person name="Wolfel R."/>
            <person name="Grass G."/>
        </authorList>
    </citation>
    <scope>NUCLEOTIDE SEQUENCE [LARGE SCALE GENOMIC DNA]</scope>
    <source>
        <strain evidence="4 5">7523-2</strain>
    </source>
</reference>
<comment type="caution">
    <text evidence="4">The sequence shown here is derived from an EMBL/GenBank/DDBJ whole genome shotgun (WGS) entry which is preliminary data.</text>
</comment>
<evidence type="ECO:0000313" key="4">
    <source>
        <dbReference type="EMBL" id="PAF19238.1"/>
    </source>
</evidence>
<dbReference type="InterPro" id="IPR051795">
    <property type="entry name" value="Glycosyl_Hydrlase_43"/>
</dbReference>
<name>A0A268RG60_SHOCL</name>
<accession>A0A268RG60</accession>
<dbReference type="Pfam" id="PF17851">
    <property type="entry name" value="GH43_C2"/>
    <property type="match status" value="1"/>
</dbReference>
<dbReference type="Gene3D" id="2.60.120.200">
    <property type="match status" value="1"/>
</dbReference>
<dbReference type="SUPFAM" id="SSF49899">
    <property type="entry name" value="Concanavalin A-like lectins/glucanases"/>
    <property type="match status" value="1"/>
</dbReference>
<feature type="domain" description="Beta-xylosidase C-terminal Concanavalin A-like" evidence="3">
    <location>
        <begin position="53"/>
        <end position="95"/>
    </location>
</feature>
<proteinExistence type="predicted"/>
<organism evidence="4 5">
    <name type="scientific">Shouchella clausii</name>
    <name type="common">Alkalihalobacillus clausii</name>
    <dbReference type="NCBI Taxonomy" id="79880"/>
    <lineage>
        <taxon>Bacteria</taxon>
        <taxon>Bacillati</taxon>
        <taxon>Bacillota</taxon>
        <taxon>Bacilli</taxon>
        <taxon>Bacillales</taxon>
        <taxon>Bacillaceae</taxon>
        <taxon>Shouchella</taxon>
    </lineage>
</organism>
<dbReference type="InterPro" id="IPR041542">
    <property type="entry name" value="GH43_C2"/>
</dbReference>
<dbReference type="EMBL" id="NPBS01000344">
    <property type="protein sequence ID" value="PAF19238.1"/>
    <property type="molecule type" value="Genomic_DNA"/>
</dbReference>
<sequence length="101" mass="11555">MLFCDNKSVGRTPCLIPVTWEDGWPVFGEQGKLPQRMPIPMTEKQSSSLIVNSDEFHSDTGTVGLVWQWNHNPDNEHWSLTERPGYLRLRNGKICTNLEDA</sequence>
<dbReference type="SUPFAM" id="SSF75005">
    <property type="entry name" value="Arabinanase/levansucrase/invertase"/>
    <property type="match status" value="1"/>
</dbReference>
<dbReference type="AlphaFoldDB" id="A0A268RG60"/>
<feature type="non-terminal residue" evidence="4">
    <location>
        <position position="101"/>
    </location>
</feature>
<dbReference type="Proteomes" id="UP000216133">
    <property type="component" value="Unassembled WGS sequence"/>
</dbReference>
<dbReference type="PANTHER" id="PTHR42812">
    <property type="entry name" value="BETA-XYLOSIDASE"/>
    <property type="match status" value="1"/>
</dbReference>
<keyword evidence="2" id="KW-0326">Glycosidase</keyword>
<evidence type="ECO:0000256" key="1">
    <source>
        <dbReference type="ARBA" id="ARBA00022801"/>
    </source>
</evidence>
<gene>
    <name evidence="4" type="ORF">CHH61_23440</name>
</gene>
<dbReference type="InterPro" id="IPR013320">
    <property type="entry name" value="ConA-like_dom_sf"/>
</dbReference>
<evidence type="ECO:0000259" key="3">
    <source>
        <dbReference type="Pfam" id="PF17851"/>
    </source>
</evidence>